<dbReference type="AlphaFoldDB" id="A0AAE0MW88"/>
<gene>
    <name evidence="2" type="ORF">B0H65DRAFT_504620</name>
</gene>
<keyword evidence="3" id="KW-1185">Reference proteome</keyword>
<proteinExistence type="predicted"/>
<accession>A0AAE0MW88</accession>
<evidence type="ECO:0000313" key="3">
    <source>
        <dbReference type="Proteomes" id="UP001278500"/>
    </source>
</evidence>
<evidence type="ECO:0000256" key="1">
    <source>
        <dbReference type="SAM" id="MobiDB-lite"/>
    </source>
</evidence>
<sequence length="605" mass="61022">MTPGPVGSAVVPVPGMEPLVGNGADERENALDNGLEIPVPVTDVGDPVPVIGYGDVAFGRGNAPEVDASLIGLVPVPVGPGKPDVEFVKGNGAFEASELLVEGGPLEAPVPRGALLLGRGLIGKSVLVNGIPPVAEGPVALGSVVVEFGKGYGPDELLGANELRGKAEVPVPGAVEPPVGPASEVGALLITDGPVPRGAVLAPDPGTGVVLGRLDPYPVVELRGADAVKLPKGAELDISGAEPEETAPDGRVPVSVAGTVLFVSGKGTDGEPGVEVGSAEPIGPPVPVDPGTNGVPVPKPAPVELGIIPDELDTGNGAERDDSWEVTDPVVLDPVGPVRGIDEFVTGKDAKEDPDGKMLPDTGGVKPVVGALVGLEPVPGNVVPMYELNDIGTEALVPEGGVNVPDGGKPELEFDAGNGGELEPEGKVLLLEGPVAVLLAEIGRGADVPDKLDEKLGRLEPPDAGKDVAADVGTLEPVGPKLGPGLEELVNGKGSAVASDVELLDSLLGGTVAAPVLEFERDELSGPTLMLMEITGLGEVDDVVLPDVGFAVSEAELADVVDTVDVVLRKDVDASVVVVEFNVGDAETLPEIDRDEPDDNGAEEL</sequence>
<reference evidence="2" key="1">
    <citation type="journal article" date="2023" name="Mol. Phylogenet. Evol.">
        <title>Genome-scale phylogeny and comparative genomics of the fungal order Sordariales.</title>
        <authorList>
            <person name="Hensen N."/>
            <person name="Bonometti L."/>
            <person name="Westerberg I."/>
            <person name="Brannstrom I.O."/>
            <person name="Guillou S."/>
            <person name="Cros-Aarteil S."/>
            <person name="Calhoun S."/>
            <person name="Haridas S."/>
            <person name="Kuo A."/>
            <person name="Mondo S."/>
            <person name="Pangilinan J."/>
            <person name="Riley R."/>
            <person name="LaButti K."/>
            <person name="Andreopoulos B."/>
            <person name="Lipzen A."/>
            <person name="Chen C."/>
            <person name="Yan M."/>
            <person name="Daum C."/>
            <person name="Ng V."/>
            <person name="Clum A."/>
            <person name="Steindorff A."/>
            <person name="Ohm R.A."/>
            <person name="Martin F."/>
            <person name="Silar P."/>
            <person name="Natvig D.O."/>
            <person name="Lalanne C."/>
            <person name="Gautier V."/>
            <person name="Ament-Velasquez S.L."/>
            <person name="Kruys A."/>
            <person name="Hutchinson M.I."/>
            <person name="Powell A.J."/>
            <person name="Barry K."/>
            <person name="Miller A.N."/>
            <person name="Grigoriev I.V."/>
            <person name="Debuchy R."/>
            <person name="Gladieux P."/>
            <person name="Hiltunen Thoren M."/>
            <person name="Johannesson H."/>
        </authorList>
    </citation>
    <scope>NUCLEOTIDE SEQUENCE</scope>
    <source>
        <strain evidence="2">CBS 560.94</strain>
    </source>
</reference>
<dbReference type="GeneID" id="87865085"/>
<dbReference type="Proteomes" id="UP001278500">
    <property type="component" value="Unassembled WGS sequence"/>
</dbReference>
<reference evidence="2" key="2">
    <citation type="submission" date="2023-06" db="EMBL/GenBank/DDBJ databases">
        <authorList>
            <consortium name="Lawrence Berkeley National Laboratory"/>
            <person name="Haridas S."/>
            <person name="Hensen N."/>
            <person name="Bonometti L."/>
            <person name="Westerberg I."/>
            <person name="Brannstrom I.O."/>
            <person name="Guillou S."/>
            <person name="Cros-Aarteil S."/>
            <person name="Calhoun S."/>
            <person name="Kuo A."/>
            <person name="Mondo S."/>
            <person name="Pangilinan J."/>
            <person name="Riley R."/>
            <person name="Labutti K."/>
            <person name="Andreopoulos B."/>
            <person name="Lipzen A."/>
            <person name="Chen C."/>
            <person name="Yanf M."/>
            <person name="Daum C."/>
            <person name="Ng V."/>
            <person name="Clum A."/>
            <person name="Steindorff A."/>
            <person name="Ohm R."/>
            <person name="Martin F."/>
            <person name="Silar P."/>
            <person name="Natvig D."/>
            <person name="Lalanne C."/>
            <person name="Gautier V."/>
            <person name="Ament-Velasquez S.L."/>
            <person name="Kruys A."/>
            <person name="Hutchinson M.I."/>
            <person name="Powell A.J."/>
            <person name="Barry K."/>
            <person name="Miller A.N."/>
            <person name="Grigoriev I.V."/>
            <person name="Debuchy R."/>
            <person name="Gladieux P."/>
            <person name="Thoren M.H."/>
            <person name="Johannesson H."/>
        </authorList>
    </citation>
    <scope>NUCLEOTIDE SEQUENCE</scope>
    <source>
        <strain evidence="2">CBS 560.94</strain>
    </source>
</reference>
<organism evidence="2 3">
    <name type="scientific">Neurospora tetraspora</name>
    <dbReference type="NCBI Taxonomy" id="94610"/>
    <lineage>
        <taxon>Eukaryota</taxon>
        <taxon>Fungi</taxon>
        <taxon>Dikarya</taxon>
        <taxon>Ascomycota</taxon>
        <taxon>Pezizomycotina</taxon>
        <taxon>Sordariomycetes</taxon>
        <taxon>Sordariomycetidae</taxon>
        <taxon>Sordariales</taxon>
        <taxon>Sordariaceae</taxon>
        <taxon>Neurospora</taxon>
    </lineage>
</organism>
<dbReference type="RefSeq" id="XP_062685939.1">
    <property type="nucleotide sequence ID" value="XM_062827931.1"/>
</dbReference>
<name>A0AAE0MW88_9PEZI</name>
<comment type="caution">
    <text evidence="2">The sequence shown here is derived from an EMBL/GenBank/DDBJ whole genome shotgun (WGS) entry which is preliminary data.</text>
</comment>
<dbReference type="EMBL" id="JAUEPP010000001">
    <property type="protein sequence ID" value="KAK3354561.1"/>
    <property type="molecule type" value="Genomic_DNA"/>
</dbReference>
<feature type="region of interest" description="Disordered" evidence="1">
    <location>
        <begin position="264"/>
        <end position="289"/>
    </location>
</feature>
<protein>
    <submittedName>
        <fullName evidence="2">Uncharacterized protein</fullName>
    </submittedName>
</protein>
<evidence type="ECO:0000313" key="2">
    <source>
        <dbReference type="EMBL" id="KAK3354561.1"/>
    </source>
</evidence>